<proteinExistence type="predicted"/>
<dbReference type="RefSeq" id="WP_165611952.1">
    <property type="nucleotide sequence ID" value="NZ_FRAF01000007.1"/>
</dbReference>
<feature type="transmembrane region" description="Helical" evidence="1">
    <location>
        <begin position="6"/>
        <end position="24"/>
    </location>
</feature>
<reference evidence="3" key="1">
    <citation type="submission" date="2016-11" db="EMBL/GenBank/DDBJ databases">
        <authorList>
            <person name="Varghese N."/>
            <person name="Submissions S."/>
        </authorList>
    </citation>
    <scope>NUCLEOTIDE SEQUENCE [LARGE SCALE GENOMIC DNA]</scope>
    <source>
        <strain evidence="3">USBA-503</strain>
    </source>
</reference>
<dbReference type="Proteomes" id="UP000184016">
    <property type="component" value="Unassembled WGS sequence"/>
</dbReference>
<dbReference type="STRING" id="1830138.SAMN05443507_10778"/>
<protein>
    <submittedName>
        <fullName evidence="2">Uncharacterized protein</fullName>
    </submittedName>
</protein>
<keyword evidence="3" id="KW-1185">Reference proteome</keyword>
<keyword evidence="1" id="KW-1133">Transmembrane helix</keyword>
<evidence type="ECO:0000313" key="3">
    <source>
        <dbReference type="Proteomes" id="UP000184016"/>
    </source>
</evidence>
<sequence>MLKFVFAMIVPLMILIYTISFGLWMRSNHQGFGSAVAYVLGVLSFSASGFIFWRMFT</sequence>
<gene>
    <name evidence="2" type="ORF">SAMN05443507_10778</name>
</gene>
<feature type="transmembrane region" description="Helical" evidence="1">
    <location>
        <begin position="36"/>
        <end position="56"/>
    </location>
</feature>
<dbReference type="EMBL" id="FRAF01000007">
    <property type="protein sequence ID" value="SHK02531.1"/>
    <property type="molecule type" value="Genomic_DNA"/>
</dbReference>
<evidence type="ECO:0000313" key="2">
    <source>
        <dbReference type="EMBL" id="SHK02531.1"/>
    </source>
</evidence>
<organism evidence="2 3">
    <name type="scientific">Alicyclobacillus tolerans</name>
    <dbReference type="NCBI Taxonomy" id="90970"/>
    <lineage>
        <taxon>Bacteria</taxon>
        <taxon>Bacillati</taxon>
        <taxon>Bacillota</taxon>
        <taxon>Bacilli</taxon>
        <taxon>Bacillales</taxon>
        <taxon>Alicyclobacillaceae</taxon>
        <taxon>Alicyclobacillus</taxon>
    </lineage>
</organism>
<name>A0A1M6P3M1_9BACL</name>
<dbReference type="AlphaFoldDB" id="A0A1M6P3M1"/>
<accession>A0A1M6P3M1</accession>
<keyword evidence="1" id="KW-0812">Transmembrane</keyword>
<evidence type="ECO:0000256" key="1">
    <source>
        <dbReference type="SAM" id="Phobius"/>
    </source>
</evidence>
<keyword evidence="1" id="KW-0472">Membrane</keyword>